<dbReference type="InterPro" id="IPR010255">
    <property type="entry name" value="Haem_peroxidase_sf"/>
</dbReference>
<evidence type="ECO:0000256" key="13">
    <source>
        <dbReference type="ARBA" id="ARBA00023157"/>
    </source>
</evidence>
<feature type="binding site" evidence="18">
    <location>
        <position position="83"/>
    </location>
    <ligand>
        <name>Ca(2+)</name>
        <dbReference type="ChEBI" id="CHEBI:29108"/>
        <label>1</label>
    </ligand>
</feature>
<keyword evidence="9 21" id="KW-0732">Signal</keyword>
<dbReference type="GO" id="GO:0005576">
    <property type="term" value="C:extracellular region"/>
    <property type="evidence" value="ECO:0007669"/>
    <property type="project" value="UniProtKB-SubCell"/>
</dbReference>
<evidence type="ECO:0000256" key="3">
    <source>
        <dbReference type="ARBA" id="ARBA00006873"/>
    </source>
</evidence>
<dbReference type="EC" id="1.11.1.7" evidence="4 21"/>
<protein>
    <recommendedName>
        <fullName evidence="4 21">Peroxidase</fullName>
        <ecNumber evidence="4 21">1.11.1.7</ecNumber>
    </recommendedName>
</protein>
<dbReference type="InterPro" id="IPR019793">
    <property type="entry name" value="Peroxidases_heam-ligand_BS"/>
</dbReference>
<keyword evidence="24" id="KW-1185">Reference proteome</keyword>
<evidence type="ECO:0000256" key="17">
    <source>
        <dbReference type="PIRSR" id="PIRSR600823-2"/>
    </source>
</evidence>
<evidence type="ECO:0000256" key="11">
    <source>
        <dbReference type="ARBA" id="ARBA00023002"/>
    </source>
</evidence>
<dbReference type="PROSITE" id="PS00436">
    <property type="entry name" value="PEROXIDASE_2"/>
    <property type="match status" value="1"/>
</dbReference>
<comment type="cofactor">
    <cofactor evidence="18 21">
        <name>Ca(2+)</name>
        <dbReference type="ChEBI" id="CHEBI:29108"/>
    </cofactor>
    <text evidence="18 21">Binds 2 calcium ions per subunit.</text>
</comment>
<evidence type="ECO:0000313" key="23">
    <source>
        <dbReference type="EMBL" id="KAJ8442645.1"/>
    </source>
</evidence>
<evidence type="ECO:0000256" key="10">
    <source>
        <dbReference type="ARBA" id="ARBA00022837"/>
    </source>
</evidence>
<evidence type="ECO:0000256" key="16">
    <source>
        <dbReference type="PIRSR" id="PIRSR600823-1"/>
    </source>
</evidence>
<dbReference type="PANTHER" id="PTHR31388">
    <property type="entry name" value="PEROXIDASE 72-RELATED"/>
    <property type="match status" value="1"/>
</dbReference>
<dbReference type="Gene3D" id="1.10.520.10">
    <property type="match status" value="1"/>
</dbReference>
<feature type="site" description="Transition state stabilizer" evidence="19">
    <location>
        <position position="71"/>
    </location>
</feature>
<comment type="catalytic activity">
    <reaction evidence="1 21">
        <text>2 a phenolic donor + H2O2 = 2 a phenolic radical donor + 2 H2O</text>
        <dbReference type="Rhea" id="RHEA:56136"/>
        <dbReference type="ChEBI" id="CHEBI:15377"/>
        <dbReference type="ChEBI" id="CHEBI:16240"/>
        <dbReference type="ChEBI" id="CHEBI:139520"/>
        <dbReference type="ChEBI" id="CHEBI:139521"/>
        <dbReference type="EC" id="1.11.1.7"/>
    </reaction>
</comment>
<evidence type="ECO:0000256" key="12">
    <source>
        <dbReference type="ARBA" id="ARBA00023004"/>
    </source>
</evidence>
<comment type="cofactor">
    <cofactor evidence="18 21">
        <name>heme b</name>
        <dbReference type="ChEBI" id="CHEBI:60344"/>
    </cofactor>
    <text evidence="18 21">Binds 1 heme b (iron(II)-protoporphyrin IX) group per subunit.</text>
</comment>
<dbReference type="InterPro" id="IPR033905">
    <property type="entry name" value="Secretory_peroxidase"/>
</dbReference>
<evidence type="ECO:0000256" key="6">
    <source>
        <dbReference type="ARBA" id="ARBA00022559"/>
    </source>
</evidence>
<dbReference type="InterPro" id="IPR002016">
    <property type="entry name" value="Haem_peroxidase"/>
</dbReference>
<keyword evidence="15 21" id="KW-0376">Hydrogen peroxide</keyword>
<dbReference type="CDD" id="cd00693">
    <property type="entry name" value="secretory_peroxidase"/>
    <property type="match status" value="1"/>
</dbReference>
<comment type="caution">
    <text evidence="23">The sequence shown here is derived from an EMBL/GenBank/DDBJ whole genome shotgun (WGS) entry which is preliminary data.</text>
</comment>
<feature type="binding site" evidence="18">
    <location>
        <position position="81"/>
    </location>
    <ligand>
        <name>Ca(2+)</name>
        <dbReference type="ChEBI" id="CHEBI:29108"/>
        <label>1</label>
    </ligand>
</feature>
<name>A0A9Q1KGQ7_9CARY</name>
<feature type="binding site" description="axial binding residue" evidence="18">
    <location>
        <position position="202"/>
    </location>
    <ligand>
        <name>heme b</name>
        <dbReference type="ChEBI" id="CHEBI:60344"/>
    </ligand>
    <ligandPart>
        <name>Fe</name>
        <dbReference type="ChEBI" id="CHEBI:18248"/>
    </ligandPart>
</feature>
<evidence type="ECO:0000256" key="15">
    <source>
        <dbReference type="ARBA" id="ARBA00023324"/>
    </source>
</evidence>
<dbReference type="SUPFAM" id="SSF48113">
    <property type="entry name" value="Heme-dependent peroxidases"/>
    <property type="match status" value="1"/>
</dbReference>
<feature type="domain" description="Plant heme peroxidase family profile" evidence="22">
    <location>
        <begin position="34"/>
        <end position="285"/>
    </location>
</feature>
<feature type="disulfide bond" evidence="20">
    <location>
        <begin position="77"/>
        <end position="82"/>
    </location>
</feature>
<gene>
    <name evidence="23" type="ORF">Cgig2_003689</name>
</gene>
<dbReference type="OrthoDB" id="2113341at2759"/>
<keyword evidence="14" id="KW-0325">Glycoprotein</keyword>
<dbReference type="FunFam" id="1.10.420.10:FF:000001">
    <property type="entry name" value="Peroxidase"/>
    <property type="match status" value="1"/>
</dbReference>
<dbReference type="Pfam" id="PF00141">
    <property type="entry name" value="peroxidase"/>
    <property type="match status" value="1"/>
</dbReference>
<dbReference type="EMBL" id="JAKOGI010000137">
    <property type="protein sequence ID" value="KAJ8442645.1"/>
    <property type="molecule type" value="Genomic_DNA"/>
</dbReference>
<evidence type="ECO:0000256" key="14">
    <source>
        <dbReference type="ARBA" id="ARBA00023180"/>
    </source>
</evidence>
<comment type="subcellular location">
    <subcellularLocation>
        <location evidence="21">Secreted</location>
    </subcellularLocation>
</comment>
<dbReference type="InterPro" id="IPR000823">
    <property type="entry name" value="Peroxidase_pln"/>
</dbReference>
<dbReference type="GO" id="GO:0020037">
    <property type="term" value="F:heme binding"/>
    <property type="evidence" value="ECO:0007669"/>
    <property type="project" value="UniProtKB-UniRule"/>
</dbReference>
<dbReference type="Proteomes" id="UP001153076">
    <property type="component" value="Unassembled WGS sequence"/>
</dbReference>
<evidence type="ECO:0000256" key="4">
    <source>
        <dbReference type="ARBA" id="ARBA00012313"/>
    </source>
</evidence>
<comment type="function">
    <text evidence="2">Removal of H(2)O(2), oxidation of toxic reductants, biosynthesis and degradation of lignin, suberization, auxin catabolism, response to environmental stresses such as wounding, pathogen attack and oxidative stress. These functions might be dependent on each isozyme/isoform in each plant tissue.</text>
</comment>
<evidence type="ECO:0000256" key="8">
    <source>
        <dbReference type="ARBA" id="ARBA00022723"/>
    </source>
</evidence>
<feature type="disulfide bond" evidence="20">
    <location>
        <begin position="209"/>
        <end position="234"/>
    </location>
</feature>
<keyword evidence="7 21" id="KW-0349">Heme</keyword>
<evidence type="ECO:0000256" key="21">
    <source>
        <dbReference type="RuleBase" id="RU362060"/>
    </source>
</evidence>
<feature type="binding site" evidence="18">
    <location>
        <position position="203"/>
    </location>
    <ligand>
        <name>Ca(2+)</name>
        <dbReference type="ChEBI" id="CHEBI:29108"/>
        <label>2</label>
    </ligand>
</feature>
<dbReference type="GO" id="GO:0140825">
    <property type="term" value="F:lactoperoxidase activity"/>
    <property type="evidence" value="ECO:0007669"/>
    <property type="project" value="UniProtKB-EC"/>
</dbReference>
<dbReference type="InterPro" id="IPR019794">
    <property type="entry name" value="Peroxidases_AS"/>
</dbReference>
<dbReference type="PRINTS" id="PR00458">
    <property type="entry name" value="PEROXIDASE"/>
</dbReference>
<comment type="similarity">
    <text evidence="3">Belongs to the peroxidase family. Ascorbate peroxidase subfamily.</text>
</comment>
<reference evidence="23" key="1">
    <citation type="submission" date="2022-04" db="EMBL/GenBank/DDBJ databases">
        <title>Carnegiea gigantea Genome sequencing and assembly v2.</title>
        <authorList>
            <person name="Copetti D."/>
            <person name="Sanderson M.J."/>
            <person name="Burquez A."/>
            <person name="Wojciechowski M.F."/>
        </authorList>
    </citation>
    <scope>NUCLEOTIDE SEQUENCE</scope>
    <source>
        <strain evidence="23">SGP5-SGP5p</strain>
        <tissue evidence="23">Aerial part</tissue>
    </source>
</reference>
<evidence type="ECO:0000256" key="1">
    <source>
        <dbReference type="ARBA" id="ARBA00000189"/>
    </source>
</evidence>
<evidence type="ECO:0000313" key="24">
    <source>
        <dbReference type="Proteomes" id="UP001153076"/>
    </source>
</evidence>
<keyword evidence="10 18" id="KW-0106">Calcium</keyword>
<feature type="binding site" evidence="18">
    <location>
        <position position="97"/>
    </location>
    <ligand>
        <name>Ca(2+)</name>
        <dbReference type="ChEBI" id="CHEBI:29108"/>
        <label>1</label>
    </ligand>
</feature>
<feature type="binding site" evidence="18">
    <location>
        <position position="76"/>
    </location>
    <ligand>
        <name>Ca(2+)</name>
        <dbReference type="ChEBI" id="CHEBI:29108"/>
        <label>1</label>
    </ligand>
</feature>
<feature type="signal peptide" evidence="21">
    <location>
        <begin position="1"/>
        <end position="30"/>
    </location>
</feature>
<dbReference type="Gene3D" id="1.10.420.10">
    <property type="entry name" value="Peroxidase, domain 2"/>
    <property type="match status" value="1"/>
</dbReference>
<feature type="binding site" evidence="17">
    <location>
        <position position="172"/>
    </location>
    <ligand>
        <name>substrate</name>
    </ligand>
</feature>
<dbReference type="PROSITE" id="PS00435">
    <property type="entry name" value="PEROXIDASE_1"/>
    <property type="match status" value="1"/>
</dbReference>
<proteinExistence type="inferred from homology"/>
<evidence type="ECO:0000256" key="5">
    <source>
        <dbReference type="ARBA" id="ARBA00022525"/>
    </source>
</evidence>
<dbReference type="GO" id="GO:0042744">
    <property type="term" value="P:hydrogen peroxide catabolic process"/>
    <property type="evidence" value="ECO:0007669"/>
    <property type="project" value="UniProtKB-KW"/>
</dbReference>
<keyword evidence="8 18" id="KW-0479">Metal-binding</keyword>
<evidence type="ECO:0000256" key="2">
    <source>
        <dbReference type="ARBA" id="ARBA00002322"/>
    </source>
</evidence>
<dbReference type="PRINTS" id="PR00461">
    <property type="entry name" value="PLPEROXIDASE"/>
</dbReference>
<evidence type="ECO:0000256" key="18">
    <source>
        <dbReference type="PIRSR" id="PIRSR600823-3"/>
    </source>
</evidence>
<organism evidence="23 24">
    <name type="scientific">Carnegiea gigantea</name>
    <dbReference type="NCBI Taxonomy" id="171969"/>
    <lineage>
        <taxon>Eukaryota</taxon>
        <taxon>Viridiplantae</taxon>
        <taxon>Streptophyta</taxon>
        <taxon>Embryophyta</taxon>
        <taxon>Tracheophyta</taxon>
        <taxon>Spermatophyta</taxon>
        <taxon>Magnoliopsida</taxon>
        <taxon>eudicotyledons</taxon>
        <taxon>Gunneridae</taxon>
        <taxon>Pentapetalae</taxon>
        <taxon>Caryophyllales</taxon>
        <taxon>Cactineae</taxon>
        <taxon>Cactaceae</taxon>
        <taxon>Cactoideae</taxon>
        <taxon>Echinocereeae</taxon>
        <taxon>Carnegiea</taxon>
    </lineage>
</organism>
<accession>A0A9Q1KGQ7</accession>
<evidence type="ECO:0000259" key="22">
    <source>
        <dbReference type="PROSITE" id="PS50873"/>
    </source>
</evidence>
<feature type="binding site" evidence="18">
    <location>
        <position position="79"/>
    </location>
    <ligand>
        <name>Ca(2+)</name>
        <dbReference type="ChEBI" id="CHEBI:29108"/>
        <label>1</label>
    </ligand>
</feature>
<evidence type="ECO:0000256" key="20">
    <source>
        <dbReference type="PIRSR" id="PIRSR600823-5"/>
    </source>
</evidence>
<keyword evidence="12 18" id="KW-0408">Iron</keyword>
<evidence type="ECO:0000256" key="19">
    <source>
        <dbReference type="PIRSR" id="PIRSR600823-4"/>
    </source>
</evidence>
<evidence type="ECO:0000256" key="9">
    <source>
        <dbReference type="ARBA" id="ARBA00022729"/>
    </source>
</evidence>
<dbReference type="GO" id="GO:0006979">
    <property type="term" value="P:response to oxidative stress"/>
    <property type="evidence" value="ECO:0007669"/>
    <property type="project" value="UniProtKB-UniRule"/>
</dbReference>
<dbReference type="GO" id="GO:0046872">
    <property type="term" value="F:metal ion binding"/>
    <property type="evidence" value="ECO:0007669"/>
    <property type="project" value="UniProtKB-UniRule"/>
</dbReference>
<keyword evidence="6 21" id="KW-0575">Peroxidase</keyword>
<feature type="binding site" evidence="18">
    <location>
        <position position="250"/>
    </location>
    <ligand>
        <name>Ca(2+)</name>
        <dbReference type="ChEBI" id="CHEBI:29108"/>
        <label>2</label>
    </ligand>
</feature>
<keyword evidence="11 21" id="KW-0560">Oxidoreductase</keyword>
<feature type="binding site" evidence="18">
    <location>
        <position position="255"/>
    </location>
    <ligand>
        <name>Ca(2+)</name>
        <dbReference type="ChEBI" id="CHEBI:29108"/>
        <label>2</label>
    </ligand>
</feature>
<feature type="disulfide bond" evidence="20">
    <location>
        <begin position="44"/>
        <end position="124"/>
    </location>
</feature>
<dbReference type="FunFam" id="1.10.520.10:FF:000009">
    <property type="entry name" value="Peroxidase"/>
    <property type="match status" value="1"/>
</dbReference>
<dbReference type="PANTHER" id="PTHR31388:SF264">
    <property type="entry name" value="PEROXIDASE 59"/>
    <property type="match status" value="1"/>
</dbReference>
<evidence type="ECO:0000256" key="7">
    <source>
        <dbReference type="ARBA" id="ARBA00022617"/>
    </source>
</evidence>
<feature type="binding site" evidence="18">
    <location>
        <position position="85"/>
    </location>
    <ligand>
        <name>Ca(2+)</name>
        <dbReference type="ChEBI" id="CHEBI:29108"/>
        <label>1</label>
    </ligand>
</feature>
<keyword evidence="13 20" id="KW-1015">Disulfide bond</keyword>
<keyword evidence="5 21" id="KW-0964">Secreted</keyword>
<comment type="similarity">
    <text evidence="21">Belongs to the peroxidase family. Classical plant (class III) peroxidase subfamily.</text>
</comment>
<dbReference type="AlphaFoldDB" id="A0A9Q1KGQ7"/>
<sequence length="359" mass="39691">MSIFKGSLIKSPIPYISLLLLVLSIPSSEARRDKLSTCYYSSTCPKALEIVEDGVVEAIKEETRMGASLLRLHFHDCFVNGCDGSVLLDDNATFTGEKTAFPNAGSIRGFGVVDRIKAKLEQVCPGVVSCADLLTLAARYAVYNLGGPSWEVKLGRRDSLTANRTAANIFIPAPVSNLTTLTANFAAVGLSFKDMVALSGAHTIGFAECRTFRSRIYNEQNINPSYAKFLQGKCPQSGNDNVLQGLDLKTPSHFDNLYYKNLLVQKGLLHSDQELFNGNKADYLIPKTHDTKPDSYHRSARGPAPVRFIITSLLDGLHLFDTGDYHWKIHITSLLDGLHLFDTDSYHLSARRLAPVRYW</sequence>
<feature type="active site" description="Proton acceptor" evidence="16">
    <location>
        <position position="75"/>
    </location>
</feature>
<feature type="binding site" evidence="18">
    <location>
        <position position="247"/>
    </location>
    <ligand>
        <name>Ca(2+)</name>
        <dbReference type="ChEBI" id="CHEBI:29108"/>
        <label>2</label>
    </ligand>
</feature>
<dbReference type="PROSITE" id="PS50873">
    <property type="entry name" value="PEROXIDASE_4"/>
    <property type="match status" value="1"/>
</dbReference>
<feature type="chain" id="PRO_5040541251" description="Peroxidase" evidence="21">
    <location>
        <begin position="31"/>
        <end position="359"/>
    </location>
</feature>